<gene>
    <name evidence="2" type="ORF">LZ016_06365</name>
</gene>
<proteinExistence type="predicted"/>
<accession>A0ABS9VLV3</accession>
<name>A0ABS9VLV3_9SPHN</name>
<dbReference type="Pfam" id="PF04536">
    <property type="entry name" value="TPM_phosphatase"/>
    <property type="match status" value="1"/>
</dbReference>
<evidence type="ECO:0000259" key="1">
    <source>
        <dbReference type="Pfam" id="PF04536"/>
    </source>
</evidence>
<evidence type="ECO:0000313" key="3">
    <source>
        <dbReference type="Proteomes" id="UP001203058"/>
    </source>
</evidence>
<evidence type="ECO:0000313" key="2">
    <source>
        <dbReference type="EMBL" id="MCH8615723.1"/>
    </source>
</evidence>
<dbReference type="InterPro" id="IPR007621">
    <property type="entry name" value="TPM_dom"/>
</dbReference>
<dbReference type="PROSITE" id="PS51257">
    <property type="entry name" value="PROKAR_LIPOPROTEIN"/>
    <property type="match status" value="1"/>
</dbReference>
<dbReference type="RefSeq" id="WP_241446567.1">
    <property type="nucleotide sequence ID" value="NZ_JAKZHW010000001.1"/>
</dbReference>
<keyword evidence="3" id="KW-1185">Reference proteome</keyword>
<protein>
    <submittedName>
        <fullName evidence="2">TPM domain-containing protein</fullName>
    </submittedName>
</protein>
<dbReference type="Gene3D" id="3.10.310.50">
    <property type="match status" value="1"/>
</dbReference>
<dbReference type="PANTHER" id="PTHR30373">
    <property type="entry name" value="UPF0603 PROTEIN YGCG"/>
    <property type="match status" value="1"/>
</dbReference>
<sequence>MHRVLVALVLGLSACAPGDAHQGQKDAAPFGIALTGRVVDAANILPANVEQDLTAELAQLEQSTTDQVVVVTVPQLKGHAIEDVALGLGRGWRLGRADVDNGVMLVVAPNERKVRIEVGYGLEGLLTDDRAGKIVRLMLPEFRDGDLPAGIMIGVREIDAQLRSNTKRPQYLNEARRKAAA</sequence>
<dbReference type="Proteomes" id="UP001203058">
    <property type="component" value="Unassembled WGS sequence"/>
</dbReference>
<dbReference type="PANTHER" id="PTHR30373:SF2">
    <property type="entry name" value="UPF0603 PROTEIN YGCG"/>
    <property type="match status" value="1"/>
</dbReference>
<feature type="domain" description="TPM" evidence="1">
    <location>
        <begin position="38"/>
        <end position="160"/>
    </location>
</feature>
<dbReference type="EMBL" id="JAKZHW010000001">
    <property type="protein sequence ID" value="MCH8615723.1"/>
    <property type="molecule type" value="Genomic_DNA"/>
</dbReference>
<comment type="caution">
    <text evidence="2">The sequence shown here is derived from an EMBL/GenBank/DDBJ whole genome shotgun (WGS) entry which is preliminary data.</text>
</comment>
<organism evidence="2 3">
    <name type="scientific">Sphingomonas telluris</name>
    <dbReference type="NCBI Taxonomy" id="2907998"/>
    <lineage>
        <taxon>Bacteria</taxon>
        <taxon>Pseudomonadati</taxon>
        <taxon>Pseudomonadota</taxon>
        <taxon>Alphaproteobacteria</taxon>
        <taxon>Sphingomonadales</taxon>
        <taxon>Sphingomonadaceae</taxon>
        <taxon>Sphingomonas</taxon>
    </lineage>
</organism>
<reference evidence="2 3" key="1">
    <citation type="submission" date="2022-03" db="EMBL/GenBank/DDBJ databases">
        <authorList>
            <person name="Jo J.-H."/>
            <person name="Im W.-T."/>
        </authorList>
    </citation>
    <scope>NUCLEOTIDE SEQUENCE [LARGE SCALE GENOMIC DNA]</scope>
    <source>
        <strain evidence="2 3">SM33</strain>
    </source>
</reference>